<evidence type="ECO:0000256" key="1">
    <source>
        <dbReference type="SAM" id="MobiDB-lite"/>
    </source>
</evidence>
<evidence type="ECO:0000313" key="2">
    <source>
        <dbReference type="EMBL" id="MBG3876688.1"/>
    </source>
</evidence>
<feature type="compositionally biased region" description="Low complexity" evidence="1">
    <location>
        <begin position="11"/>
        <end position="21"/>
    </location>
</feature>
<comment type="caution">
    <text evidence="2">The sequence shown here is derived from an EMBL/GenBank/DDBJ whole genome shotgun (WGS) entry which is preliminary data.</text>
</comment>
<proteinExistence type="predicted"/>
<reference evidence="2 3" key="1">
    <citation type="submission" date="2019-08" db="EMBL/GenBank/DDBJ databases">
        <authorList>
            <person name="Luo N."/>
        </authorList>
    </citation>
    <scope>NUCLEOTIDE SEQUENCE [LARGE SCALE GENOMIC DNA]</scope>
    <source>
        <strain evidence="2 3">NCIMB 9442</strain>
    </source>
</reference>
<evidence type="ECO:0000313" key="3">
    <source>
        <dbReference type="Proteomes" id="UP001194469"/>
    </source>
</evidence>
<name>A0ABS0J4K8_9BACT</name>
<organism evidence="2 3">
    <name type="scientific">Nitratidesulfovibrio oxamicus</name>
    <dbReference type="NCBI Taxonomy" id="32016"/>
    <lineage>
        <taxon>Bacteria</taxon>
        <taxon>Pseudomonadati</taxon>
        <taxon>Thermodesulfobacteriota</taxon>
        <taxon>Desulfovibrionia</taxon>
        <taxon>Desulfovibrionales</taxon>
        <taxon>Desulfovibrionaceae</taxon>
        <taxon>Nitratidesulfovibrio</taxon>
    </lineage>
</organism>
<feature type="region of interest" description="Disordered" evidence="1">
    <location>
        <begin position="1"/>
        <end position="35"/>
    </location>
</feature>
<accession>A0ABS0J4K8</accession>
<protein>
    <submittedName>
        <fullName evidence="2">Uncharacterized protein</fullName>
    </submittedName>
</protein>
<dbReference type="EMBL" id="VRYY01000148">
    <property type="protein sequence ID" value="MBG3876688.1"/>
    <property type="molecule type" value="Genomic_DNA"/>
</dbReference>
<dbReference type="Proteomes" id="UP001194469">
    <property type="component" value="Unassembled WGS sequence"/>
</dbReference>
<sequence>MTASTEHRPATRPTMAAAPNAPLRPAQDPAGVGRGSVSASVALSAPCAKRTVATSSRQPLAATPEVFLTPRSTGAFFYFYYFCRAA</sequence>
<gene>
    <name evidence="2" type="ORF">FVW20_06515</name>
</gene>
<keyword evidence="3" id="KW-1185">Reference proteome</keyword>